<feature type="compositionally biased region" description="Basic and acidic residues" evidence="1">
    <location>
        <begin position="209"/>
        <end position="219"/>
    </location>
</feature>
<sequence>MTRVVTDFAEIRSQFETYVGDVVYATMTTVDGQGRPRARVLIPVWEGLDGRPSGWLATYPTPVKEAHLAHNPHTTFSYWSPRQNQVAVDAVGRWTDDPHERRHVWDLYPGGQPARGRLRPGPVLVRPDRPKAARAADRAVAHPGRARPRPAQHPLAAQGARARCRGRARRGERASCGERRCARGAVRRIARRTTTGPAPWWCGPRQRRRMGDSNPRGREPNTLSKRAP</sequence>
<keyword evidence="3" id="KW-1185">Reference proteome</keyword>
<evidence type="ECO:0000256" key="1">
    <source>
        <dbReference type="SAM" id="MobiDB-lite"/>
    </source>
</evidence>
<proteinExistence type="predicted"/>
<evidence type="ECO:0008006" key="4">
    <source>
        <dbReference type="Google" id="ProtNLM"/>
    </source>
</evidence>
<evidence type="ECO:0000313" key="3">
    <source>
        <dbReference type="Proteomes" id="UP001501138"/>
    </source>
</evidence>
<name>A0ABP4VMW3_9MICO</name>
<protein>
    <recommendedName>
        <fullName evidence="4">Pyridoxamine 5'-phosphate oxidase</fullName>
    </recommendedName>
</protein>
<gene>
    <name evidence="2" type="ORF">GCM10009809_26240</name>
</gene>
<dbReference type="Gene3D" id="2.30.110.10">
    <property type="entry name" value="Electron Transport, Fmn-binding Protein, Chain A"/>
    <property type="match status" value="1"/>
</dbReference>
<feature type="region of interest" description="Disordered" evidence="1">
    <location>
        <begin position="139"/>
        <end position="177"/>
    </location>
</feature>
<dbReference type="Proteomes" id="UP001501138">
    <property type="component" value="Unassembled WGS sequence"/>
</dbReference>
<organism evidence="2 3">
    <name type="scientific">Isoptericola hypogeus</name>
    <dbReference type="NCBI Taxonomy" id="300179"/>
    <lineage>
        <taxon>Bacteria</taxon>
        <taxon>Bacillati</taxon>
        <taxon>Actinomycetota</taxon>
        <taxon>Actinomycetes</taxon>
        <taxon>Micrococcales</taxon>
        <taxon>Promicromonosporaceae</taxon>
        <taxon>Isoptericola</taxon>
    </lineage>
</organism>
<reference evidence="3" key="1">
    <citation type="journal article" date="2019" name="Int. J. Syst. Evol. Microbiol.">
        <title>The Global Catalogue of Microorganisms (GCM) 10K type strain sequencing project: providing services to taxonomists for standard genome sequencing and annotation.</title>
        <authorList>
            <consortium name="The Broad Institute Genomics Platform"/>
            <consortium name="The Broad Institute Genome Sequencing Center for Infectious Disease"/>
            <person name="Wu L."/>
            <person name="Ma J."/>
        </authorList>
    </citation>
    <scope>NUCLEOTIDE SEQUENCE [LARGE SCALE GENOMIC DNA]</scope>
    <source>
        <strain evidence="3">JCM 15589</strain>
    </source>
</reference>
<comment type="caution">
    <text evidence="2">The sequence shown here is derived from an EMBL/GenBank/DDBJ whole genome shotgun (WGS) entry which is preliminary data.</text>
</comment>
<dbReference type="EMBL" id="BAAAPM010000005">
    <property type="protein sequence ID" value="GAA1729402.1"/>
    <property type="molecule type" value="Genomic_DNA"/>
</dbReference>
<dbReference type="InterPro" id="IPR012349">
    <property type="entry name" value="Split_barrel_FMN-bd"/>
</dbReference>
<evidence type="ECO:0000313" key="2">
    <source>
        <dbReference type="EMBL" id="GAA1729402.1"/>
    </source>
</evidence>
<accession>A0ABP4VMW3</accession>
<feature type="region of interest" description="Disordered" evidence="1">
    <location>
        <begin position="190"/>
        <end position="228"/>
    </location>
</feature>
<dbReference type="SUPFAM" id="SSF50475">
    <property type="entry name" value="FMN-binding split barrel"/>
    <property type="match status" value="1"/>
</dbReference>